<dbReference type="InterPro" id="IPR039156">
    <property type="entry name" value="PHAF1/BROMI"/>
</dbReference>
<dbReference type="Pfam" id="PF03676">
    <property type="entry name" value="PHAF1"/>
    <property type="match status" value="1"/>
</dbReference>
<evidence type="ECO:0000313" key="2">
    <source>
        <dbReference type="EMBL" id="ODV90640.1"/>
    </source>
</evidence>
<organism evidence="2 3">
    <name type="scientific">Tortispora caseinolytica NRRL Y-17796</name>
    <dbReference type="NCBI Taxonomy" id="767744"/>
    <lineage>
        <taxon>Eukaryota</taxon>
        <taxon>Fungi</taxon>
        <taxon>Dikarya</taxon>
        <taxon>Ascomycota</taxon>
        <taxon>Saccharomycotina</taxon>
        <taxon>Trigonopsidomycetes</taxon>
        <taxon>Trigonopsidales</taxon>
        <taxon>Trigonopsidaceae</taxon>
        <taxon>Tortispora</taxon>
    </lineage>
</organism>
<dbReference type="EMBL" id="KV453842">
    <property type="protein sequence ID" value="ODV90640.1"/>
    <property type="molecule type" value="Genomic_DNA"/>
</dbReference>
<dbReference type="PANTHER" id="PTHR13465:SF2">
    <property type="entry name" value="PHAGOSOME ASSEMBLY FACTOR 1"/>
    <property type="match status" value="1"/>
</dbReference>
<dbReference type="Proteomes" id="UP000095023">
    <property type="component" value="Unassembled WGS sequence"/>
</dbReference>
<evidence type="ECO:0000313" key="3">
    <source>
        <dbReference type="Proteomes" id="UP000095023"/>
    </source>
</evidence>
<dbReference type="OrthoDB" id="411211at2759"/>
<comment type="similarity">
    <text evidence="1">Belongs to the PHAF1 family.</text>
</comment>
<proteinExistence type="inferred from homology"/>
<keyword evidence="3" id="KW-1185">Reference proteome</keyword>
<dbReference type="PANTHER" id="PTHR13465">
    <property type="entry name" value="UPF0183 PROTEIN"/>
    <property type="match status" value="1"/>
</dbReference>
<protein>
    <submittedName>
        <fullName evidence="2">Uncharacterized protein</fullName>
    </submittedName>
</protein>
<reference evidence="3" key="1">
    <citation type="submission" date="2016-02" db="EMBL/GenBank/DDBJ databases">
        <title>Comparative genomics of biotechnologically important yeasts.</title>
        <authorList>
            <consortium name="DOE Joint Genome Institute"/>
            <person name="Riley R."/>
            <person name="Haridas S."/>
            <person name="Wolfe K.H."/>
            <person name="Lopes M.R."/>
            <person name="Hittinger C.T."/>
            <person name="Goker M."/>
            <person name="Salamov A."/>
            <person name="Wisecaver J."/>
            <person name="Long T.M."/>
            <person name="Aerts A.L."/>
            <person name="Barry K."/>
            <person name="Choi C."/>
            <person name="Clum A."/>
            <person name="Coughlan A.Y."/>
            <person name="Deshpande S."/>
            <person name="Douglass A.P."/>
            <person name="Hanson S.J."/>
            <person name="Klenk H.-P."/>
            <person name="Labutti K."/>
            <person name="Lapidus A."/>
            <person name="Lindquist E."/>
            <person name="Lipzen A."/>
            <person name="Meier-Kolthoff J.P."/>
            <person name="Ohm R.A."/>
            <person name="Otillar R.P."/>
            <person name="Pangilinan J."/>
            <person name="Peng Y."/>
            <person name="Rokas A."/>
            <person name="Rosa C.A."/>
            <person name="Scheuner C."/>
            <person name="Sibirny A.A."/>
            <person name="Slot J.C."/>
            <person name="Stielow J.B."/>
            <person name="Sun H."/>
            <person name="Kurtzman C.P."/>
            <person name="Blackwell M."/>
            <person name="Jeffries T.W."/>
            <person name="Grigoriev I.V."/>
        </authorList>
    </citation>
    <scope>NUCLEOTIDE SEQUENCE [LARGE SCALE GENOMIC DNA]</scope>
    <source>
        <strain evidence="3">NRRL Y-17796</strain>
    </source>
</reference>
<evidence type="ECO:0000256" key="1">
    <source>
        <dbReference type="ARBA" id="ARBA00024339"/>
    </source>
</evidence>
<sequence length="421" mass="47248">MTLSENNLSQIQLIPKEGIAGIKLFQSAYSVISQLYKNGRLSQPVQFAYDPDNVNSNIIVIELPKLGIRLLCNATDQSIRAIEVINWEISSIVHNSTIINRHHAAPTFRQIYNHIIGPTYPGKIKQLRDQSIVFILSYPGMSFQFPCSDIIQSSPKGINSDPIDVVHMLSAKNGPKCSAMAVHPYNTWETCCENIFASNDFFITPRFVSPDSEFICVEIQRHTKSGNLTGLIFRFTQKEFTITLGESHVLDLLQVLGPPSSSSPPSPSPIRVRTFSSRDDPALFQKSFFFLNYPAYGVDILIGANQLVSKVLLHGNIPGSLNFMRNHRCRWTCRSYNVFSESDFGEFLEKMSLDPKFSGPILLNRSVLDSPDSNIEIIGEESSRDDFLSKYDSSQLYSYRNLIFEVISNTHIACLTVVSAT</sequence>
<accession>A0A1E4TFV9</accession>
<dbReference type="InterPro" id="IPR005373">
    <property type="entry name" value="PHAF1"/>
</dbReference>
<gene>
    <name evidence="2" type="ORF">CANCADRAFT_108974</name>
</gene>
<name>A0A1E4TFV9_9ASCO</name>
<dbReference type="GO" id="GO:0043001">
    <property type="term" value="P:Golgi to plasma membrane protein transport"/>
    <property type="evidence" value="ECO:0007669"/>
    <property type="project" value="TreeGrafter"/>
</dbReference>
<dbReference type="GO" id="GO:0005802">
    <property type="term" value="C:trans-Golgi network"/>
    <property type="evidence" value="ECO:0007669"/>
    <property type="project" value="TreeGrafter"/>
</dbReference>
<dbReference type="AlphaFoldDB" id="A0A1E4TFV9"/>